<dbReference type="Proteomes" id="UP000269998">
    <property type="component" value="Chromosome"/>
</dbReference>
<feature type="transmembrane region" description="Helical" evidence="1">
    <location>
        <begin position="105"/>
        <end position="123"/>
    </location>
</feature>
<name>A0A447G8V6_9MYCO</name>
<feature type="transmembrane region" description="Helical" evidence="1">
    <location>
        <begin position="135"/>
        <end position="155"/>
    </location>
</feature>
<keyword evidence="1" id="KW-1133">Transmembrane helix</keyword>
<evidence type="ECO:0000313" key="3">
    <source>
        <dbReference type="Proteomes" id="UP000269998"/>
    </source>
</evidence>
<dbReference type="RefSeq" id="WP_158015134.1">
    <property type="nucleotide sequence ID" value="NZ_CBCSKE010000029.1"/>
</dbReference>
<evidence type="ECO:0000256" key="1">
    <source>
        <dbReference type="SAM" id="Phobius"/>
    </source>
</evidence>
<gene>
    <name evidence="2" type="ORF">MB901379_00444</name>
</gene>
<evidence type="ECO:0000313" key="2">
    <source>
        <dbReference type="EMBL" id="VDM86916.1"/>
    </source>
</evidence>
<feature type="transmembrane region" description="Helical" evidence="1">
    <location>
        <begin position="79"/>
        <end position="98"/>
    </location>
</feature>
<reference evidence="3" key="1">
    <citation type="submission" date="2018-02" db="EMBL/GenBank/DDBJ databases">
        <authorList>
            <person name="Seth-Smith MB H."/>
            <person name="Seth-Smith H."/>
        </authorList>
    </citation>
    <scope>NUCLEOTIDE SEQUENCE [LARGE SCALE GENOMIC DNA]</scope>
</reference>
<feature type="transmembrane region" description="Helical" evidence="1">
    <location>
        <begin position="47"/>
        <end position="67"/>
    </location>
</feature>
<protein>
    <submittedName>
        <fullName evidence="2">Uncharacterized protein</fullName>
    </submittedName>
</protein>
<dbReference type="AlphaFoldDB" id="A0A447G8V6"/>
<accession>A0A447G8V6</accession>
<dbReference type="KEGG" id="mbai:MB901379_00444"/>
<keyword evidence="1" id="KW-0472">Membrane</keyword>
<keyword evidence="1" id="KW-0812">Transmembrane</keyword>
<organism evidence="2 3">
    <name type="scientific">Mycobacterium basiliense</name>
    <dbReference type="NCBI Taxonomy" id="2094119"/>
    <lineage>
        <taxon>Bacteria</taxon>
        <taxon>Bacillati</taxon>
        <taxon>Actinomycetota</taxon>
        <taxon>Actinomycetes</taxon>
        <taxon>Mycobacteriales</taxon>
        <taxon>Mycobacteriaceae</taxon>
        <taxon>Mycobacterium</taxon>
    </lineage>
</organism>
<dbReference type="OrthoDB" id="4948328at2"/>
<sequence length="192" mass="21479">MTDAILTDDQIAALSPEQRRDLIVRLERPLTDLLDPATFARARRLRLALIVGGAVALIPWTVFLAWTLPANYVAHNWPATWVGFDILLVGFMAATAVLGYLRRQLLLLTAFTTGVLLICDAWFDLMTAGPAERWWSVISALVFELPVAIIMITGAQRIMRLTLARLWLLDSGTRLWQLPLLPLYGDGTRLGR</sequence>
<dbReference type="EMBL" id="LR130759">
    <property type="protein sequence ID" value="VDM86916.1"/>
    <property type="molecule type" value="Genomic_DNA"/>
</dbReference>
<proteinExistence type="predicted"/>
<keyword evidence="3" id="KW-1185">Reference proteome</keyword>